<feature type="chain" id="PRO_5032482548" evidence="1">
    <location>
        <begin position="23"/>
        <end position="92"/>
    </location>
</feature>
<gene>
    <name evidence="2" type="ORF">HDF22_001792</name>
</gene>
<evidence type="ECO:0000313" key="2">
    <source>
        <dbReference type="EMBL" id="MBB6127684.1"/>
    </source>
</evidence>
<dbReference type="RefSeq" id="WP_183586972.1">
    <property type="nucleotide sequence ID" value="NZ_JACHCA010000004.1"/>
</dbReference>
<keyword evidence="1" id="KW-0732">Signal</keyword>
<dbReference type="EMBL" id="JACHCA010000004">
    <property type="protein sequence ID" value="MBB6127684.1"/>
    <property type="molecule type" value="Genomic_DNA"/>
</dbReference>
<reference evidence="2 3" key="1">
    <citation type="submission" date="2020-08" db="EMBL/GenBank/DDBJ databases">
        <title>Genomic Encyclopedia of Type Strains, Phase IV (KMG-V): Genome sequencing to study the core and pangenomes of soil and plant-associated prokaryotes.</title>
        <authorList>
            <person name="Whitman W."/>
        </authorList>
    </citation>
    <scope>NUCLEOTIDE SEQUENCE [LARGE SCALE GENOMIC DNA]</scope>
    <source>
        <strain evidence="2 3">MP601</strain>
    </source>
</reference>
<sequence length="92" mass="10987">MKAIKFSVIVFALLFSVQLVKAQSISVGASFGYGYPHSRVVVASNYPAYGYYDRPVYYGYARRAYYNRPYYYPGRYYGRPVYYRAHRHYRCW</sequence>
<organism evidence="2 3">
    <name type="scientific">Mucilaginibacter lappiensis</name>
    <dbReference type="NCBI Taxonomy" id="354630"/>
    <lineage>
        <taxon>Bacteria</taxon>
        <taxon>Pseudomonadati</taxon>
        <taxon>Bacteroidota</taxon>
        <taxon>Sphingobacteriia</taxon>
        <taxon>Sphingobacteriales</taxon>
        <taxon>Sphingobacteriaceae</taxon>
        <taxon>Mucilaginibacter</taxon>
    </lineage>
</organism>
<accession>A0A841JAI8</accession>
<name>A0A841JAI8_9SPHI</name>
<feature type="signal peptide" evidence="1">
    <location>
        <begin position="1"/>
        <end position="22"/>
    </location>
</feature>
<dbReference type="AlphaFoldDB" id="A0A841JAI8"/>
<comment type="caution">
    <text evidence="2">The sequence shown here is derived from an EMBL/GenBank/DDBJ whole genome shotgun (WGS) entry which is preliminary data.</text>
</comment>
<evidence type="ECO:0000256" key="1">
    <source>
        <dbReference type="SAM" id="SignalP"/>
    </source>
</evidence>
<dbReference type="Proteomes" id="UP000548326">
    <property type="component" value="Unassembled WGS sequence"/>
</dbReference>
<evidence type="ECO:0000313" key="3">
    <source>
        <dbReference type="Proteomes" id="UP000548326"/>
    </source>
</evidence>
<protein>
    <submittedName>
        <fullName evidence="2">Uncharacterized protein</fullName>
    </submittedName>
</protein>
<proteinExistence type="predicted"/>